<dbReference type="EMBL" id="BARW01015701">
    <property type="protein sequence ID" value="GAI97881.1"/>
    <property type="molecule type" value="Genomic_DNA"/>
</dbReference>
<reference evidence="1" key="1">
    <citation type="journal article" date="2014" name="Front. Microbiol.">
        <title>High frequency of phylogenetically diverse reductive dehalogenase-homologous genes in deep subseafloor sedimentary metagenomes.</title>
        <authorList>
            <person name="Kawai M."/>
            <person name="Futagami T."/>
            <person name="Toyoda A."/>
            <person name="Takaki Y."/>
            <person name="Nishi S."/>
            <person name="Hori S."/>
            <person name="Arai W."/>
            <person name="Tsubouchi T."/>
            <person name="Morono Y."/>
            <person name="Uchiyama I."/>
            <person name="Ito T."/>
            <person name="Fujiyama A."/>
            <person name="Inagaki F."/>
            <person name="Takami H."/>
        </authorList>
    </citation>
    <scope>NUCLEOTIDE SEQUENCE</scope>
    <source>
        <strain evidence="1">Expedition CK06-06</strain>
    </source>
</reference>
<organism evidence="1">
    <name type="scientific">marine sediment metagenome</name>
    <dbReference type="NCBI Taxonomy" id="412755"/>
    <lineage>
        <taxon>unclassified sequences</taxon>
        <taxon>metagenomes</taxon>
        <taxon>ecological metagenomes</taxon>
    </lineage>
</organism>
<dbReference type="AlphaFoldDB" id="X1U2M4"/>
<accession>X1U2M4</accession>
<comment type="caution">
    <text evidence="1">The sequence shown here is derived from an EMBL/GenBank/DDBJ whole genome shotgun (WGS) entry which is preliminary data.</text>
</comment>
<name>X1U2M4_9ZZZZ</name>
<evidence type="ECO:0000313" key="1">
    <source>
        <dbReference type="EMBL" id="GAI97881.1"/>
    </source>
</evidence>
<sequence>MIQKDFETSRAAQIRALKSMDKKPMIKVIDLVEMLLREDPSLPAIIQAGTHRLPVRYVRADINNVWIVI</sequence>
<proteinExistence type="predicted"/>
<protein>
    <submittedName>
        <fullName evidence="1">Uncharacterized protein</fullName>
    </submittedName>
</protein>
<gene>
    <name evidence="1" type="ORF">S12H4_27496</name>
</gene>